<dbReference type="Proteomes" id="UP000000393">
    <property type="component" value="Chromosome"/>
</dbReference>
<accession>D8K930</accession>
<reference evidence="1 2" key="1">
    <citation type="submission" date="2010-06" db="EMBL/GenBank/DDBJ databases">
        <title>Complete sequence of chromosome of Nitrosococcus watsoni C-113.</title>
        <authorList>
            <consortium name="US DOE Joint Genome Institute"/>
            <person name="Lucas S."/>
            <person name="Copeland A."/>
            <person name="Lapidus A."/>
            <person name="Cheng J.-F."/>
            <person name="Bruce D."/>
            <person name="Goodwin L."/>
            <person name="Pitluck S."/>
            <person name="Malfatti S.A."/>
            <person name="Chain P.S.G."/>
            <person name="Land M."/>
            <person name="Hauser L."/>
            <person name="Kyrpides N."/>
            <person name="Ivanova N."/>
            <person name="Cambell M.A."/>
            <person name="Heidelberg J.F."/>
            <person name="Klotz M.G."/>
            <person name="Woyke T."/>
        </authorList>
    </citation>
    <scope>NUCLEOTIDE SEQUENCE [LARGE SCALE GENOMIC DNA]</scope>
    <source>
        <strain evidence="1 2">C-113</strain>
    </source>
</reference>
<organism evidence="1 2">
    <name type="scientific">Nitrosococcus watsoni (strain C-113)</name>
    <dbReference type="NCBI Taxonomy" id="105559"/>
    <lineage>
        <taxon>Bacteria</taxon>
        <taxon>Pseudomonadati</taxon>
        <taxon>Pseudomonadota</taxon>
        <taxon>Gammaproteobacteria</taxon>
        <taxon>Chromatiales</taxon>
        <taxon>Chromatiaceae</taxon>
        <taxon>Nitrosococcus</taxon>
    </lineage>
</organism>
<proteinExistence type="predicted"/>
<evidence type="ECO:0000313" key="1">
    <source>
        <dbReference type="EMBL" id="ADJ29173.1"/>
    </source>
</evidence>
<name>D8K930_NITWC</name>
<sequence length="147" mass="16600">MQVLLDWASGFSRSGRNTGLTLFFLTWVITGLGGCSSPPPEEVVGQRAVERWQALAQRDMEKAYGYLSPGYRAVNSLELYQARIGDKVQWKGATVKDIACADDACDVTLTLRYRYATPPTGNYYEGERPIKEKWTQAEGQWWLLPED</sequence>
<keyword evidence="2" id="KW-1185">Reference proteome</keyword>
<protein>
    <submittedName>
        <fullName evidence="1">Uncharacterized protein</fullName>
    </submittedName>
</protein>
<dbReference type="eggNOG" id="ENOG5033338">
    <property type="taxonomic scope" value="Bacteria"/>
</dbReference>
<evidence type="ECO:0000313" key="2">
    <source>
        <dbReference type="Proteomes" id="UP000000393"/>
    </source>
</evidence>
<gene>
    <name evidence="1" type="ordered locus">Nwat_2346</name>
</gene>
<dbReference type="KEGG" id="nwa:Nwat_2346"/>
<dbReference type="RefSeq" id="WP_013221244.1">
    <property type="nucleotide sequence ID" value="NC_014315.1"/>
</dbReference>
<dbReference type="HOGENOM" id="CLU_1766090_0_0_6"/>
<dbReference type="AlphaFoldDB" id="D8K930"/>
<dbReference type="EMBL" id="CP002086">
    <property type="protein sequence ID" value="ADJ29173.1"/>
    <property type="molecule type" value="Genomic_DNA"/>
</dbReference>